<dbReference type="Proteomes" id="UP001470230">
    <property type="component" value="Unassembled WGS sequence"/>
</dbReference>
<gene>
    <name evidence="8" type="ORF">M9Y10_000614</name>
</gene>
<organism evidence="8 9">
    <name type="scientific">Tritrichomonas musculus</name>
    <dbReference type="NCBI Taxonomy" id="1915356"/>
    <lineage>
        <taxon>Eukaryota</taxon>
        <taxon>Metamonada</taxon>
        <taxon>Parabasalia</taxon>
        <taxon>Tritrichomonadida</taxon>
        <taxon>Tritrichomonadidae</taxon>
        <taxon>Tritrichomonas</taxon>
    </lineage>
</organism>
<keyword evidence="4" id="KW-0539">Nucleus</keyword>
<evidence type="ECO:0000256" key="4">
    <source>
        <dbReference type="ARBA" id="ARBA00023242"/>
    </source>
</evidence>
<evidence type="ECO:0000256" key="2">
    <source>
        <dbReference type="ARBA" id="ARBA00023125"/>
    </source>
</evidence>
<evidence type="ECO:0000313" key="8">
    <source>
        <dbReference type="EMBL" id="KAK8898330.1"/>
    </source>
</evidence>
<keyword evidence="9" id="KW-1185">Reference proteome</keyword>
<dbReference type="Gene3D" id="1.10.10.60">
    <property type="entry name" value="Homeodomain-like"/>
    <property type="match status" value="2"/>
</dbReference>
<evidence type="ECO:0000313" key="9">
    <source>
        <dbReference type="Proteomes" id="UP001470230"/>
    </source>
</evidence>
<evidence type="ECO:0000259" key="7">
    <source>
        <dbReference type="PROSITE" id="PS51294"/>
    </source>
</evidence>
<protein>
    <recommendedName>
        <fullName evidence="10">Myb-like DNA-binding domain containing protein</fullName>
    </recommendedName>
</protein>
<dbReference type="SUPFAM" id="SSF46689">
    <property type="entry name" value="Homeodomain-like"/>
    <property type="match status" value="1"/>
</dbReference>
<feature type="domain" description="Myb-like" evidence="6">
    <location>
        <begin position="80"/>
        <end position="126"/>
    </location>
</feature>
<evidence type="ECO:0000256" key="5">
    <source>
        <dbReference type="SAM" id="MobiDB-lite"/>
    </source>
</evidence>
<accession>A0ABR2L4P4</accession>
<keyword evidence="3" id="KW-0804">Transcription</keyword>
<evidence type="ECO:0008006" key="10">
    <source>
        <dbReference type="Google" id="ProtNLM"/>
    </source>
</evidence>
<dbReference type="PANTHER" id="PTHR46621:SF1">
    <property type="entry name" value="SNRNA-ACTIVATING PROTEIN COMPLEX SUBUNIT 4"/>
    <property type="match status" value="1"/>
</dbReference>
<dbReference type="PANTHER" id="PTHR46621">
    <property type="entry name" value="SNRNA-ACTIVATING PROTEIN COMPLEX SUBUNIT 4"/>
    <property type="match status" value="1"/>
</dbReference>
<feature type="domain" description="HTH myb-type" evidence="7">
    <location>
        <begin position="131"/>
        <end position="181"/>
    </location>
</feature>
<dbReference type="EMBL" id="JAPFFF010000001">
    <property type="protein sequence ID" value="KAK8898330.1"/>
    <property type="molecule type" value="Genomic_DNA"/>
</dbReference>
<dbReference type="Pfam" id="PF13921">
    <property type="entry name" value="Myb_DNA-bind_6"/>
    <property type="match status" value="1"/>
</dbReference>
<dbReference type="PROSITE" id="PS51294">
    <property type="entry name" value="HTH_MYB"/>
    <property type="match status" value="2"/>
</dbReference>
<dbReference type="InterPro" id="IPR009057">
    <property type="entry name" value="Homeodomain-like_sf"/>
</dbReference>
<feature type="domain" description="Myb-like" evidence="6">
    <location>
        <begin position="127"/>
        <end position="177"/>
    </location>
</feature>
<dbReference type="InterPro" id="IPR017930">
    <property type="entry name" value="Myb_dom"/>
</dbReference>
<proteinExistence type="predicted"/>
<evidence type="ECO:0000256" key="1">
    <source>
        <dbReference type="ARBA" id="ARBA00023015"/>
    </source>
</evidence>
<comment type="caution">
    <text evidence="8">The sequence shown here is derived from an EMBL/GenBank/DDBJ whole genome shotgun (WGS) entry which is preliminary data.</text>
</comment>
<dbReference type="InterPro" id="IPR001005">
    <property type="entry name" value="SANT/Myb"/>
</dbReference>
<dbReference type="PROSITE" id="PS50090">
    <property type="entry name" value="MYB_LIKE"/>
    <property type="match status" value="2"/>
</dbReference>
<dbReference type="CDD" id="cd00167">
    <property type="entry name" value="SANT"/>
    <property type="match status" value="2"/>
</dbReference>
<sequence length="302" mass="35648">MSQVPIQPILLPIYPAQILSKVYLPNCPTSIYCSYQPTSIISPNNQLIMLNNNQIKQNTIESSIDSNDQLKLKSGRPHPKEKFSAEEDSKLHELVKKYGENNWYYIAQEMDGRNIRQCRERWRNYLSPEVKNGPWTKEEDDLLFYSYKRYGPKWKFIASFFPDRTDINIKSRWQVHTRLFMRQKKSILKNQKKIINNYICKDARLMAQQVKKCNNTRVVMPCVNRSQNKTDFKDAKNINQNKVNLSRKQSLTSLINISSQNTKPIKNDEISGNENENFFDDLFDLPMNQSDEYEVFENDYGF</sequence>
<evidence type="ECO:0000259" key="6">
    <source>
        <dbReference type="PROSITE" id="PS50090"/>
    </source>
</evidence>
<keyword evidence="2" id="KW-0238">DNA-binding</keyword>
<reference evidence="8 9" key="1">
    <citation type="submission" date="2024-04" db="EMBL/GenBank/DDBJ databases">
        <title>Tritrichomonas musculus Genome.</title>
        <authorList>
            <person name="Alves-Ferreira E."/>
            <person name="Grigg M."/>
            <person name="Lorenzi H."/>
            <person name="Galac M."/>
        </authorList>
    </citation>
    <scope>NUCLEOTIDE SEQUENCE [LARGE SCALE GENOMIC DNA]</scope>
    <source>
        <strain evidence="8 9">EAF2021</strain>
    </source>
</reference>
<feature type="region of interest" description="Disordered" evidence="5">
    <location>
        <begin position="66"/>
        <end position="86"/>
    </location>
</feature>
<feature type="domain" description="HTH myb-type" evidence="7">
    <location>
        <begin position="75"/>
        <end position="130"/>
    </location>
</feature>
<evidence type="ECO:0000256" key="3">
    <source>
        <dbReference type="ARBA" id="ARBA00023163"/>
    </source>
</evidence>
<name>A0ABR2L4P4_9EUKA</name>
<dbReference type="SMART" id="SM00717">
    <property type="entry name" value="SANT"/>
    <property type="match status" value="2"/>
</dbReference>
<keyword evidence="1" id="KW-0805">Transcription regulation</keyword>
<dbReference type="InterPro" id="IPR051575">
    <property type="entry name" value="Myb-like_DNA-bd"/>
</dbReference>